<keyword evidence="1" id="KW-0472">Membrane</keyword>
<gene>
    <name evidence="2" type="ORF">BYL167_LOCUS24011</name>
</gene>
<dbReference type="EMBL" id="CAJOBH010019228">
    <property type="protein sequence ID" value="CAF4211024.1"/>
    <property type="molecule type" value="Genomic_DNA"/>
</dbReference>
<name>A0A8S2S9F7_9BILA</name>
<feature type="transmembrane region" description="Helical" evidence="1">
    <location>
        <begin position="48"/>
        <end position="69"/>
    </location>
</feature>
<evidence type="ECO:0000313" key="2">
    <source>
        <dbReference type="EMBL" id="CAF4211024.1"/>
    </source>
</evidence>
<proteinExistence type="predicted"/>
<organism evidence="2 3">
    <name type="scientific">Rotaria magnacalcarata</name>
    <dbReference type="NCBI Taxonomy" id="392030"/>
    <lineage>
        <taxon>Eukaryota</taxon>
        <taxon>Metazoa</taxon>
        <taxon>Spiralia</taxon>
        <taxon>Gnathifera</taxon>
        <taxon>Rotifera</taxon>
        <taxon>Eurotatoria</taxon>
        <taxon>Bdelloidea</taxon>
        <taxon>Philodinida</taxon>
        <taxon>Philodinidae</taxon>
        <taxon>Rotaria</taxon>
    </lineage>
</organism>
<protein>
    <submittedName>
        <fullName evidence="2">Uncharacterized protein</fullName>
    </submittedName>
</protein>
<accession>A0A8S2S9F7</accession>
<evidence type="ECO:0000256" key="1">
    <source>
        <dbReference type="SAM" id="Phobius"/>
    </source>
</evidence>
<dbReference type="AlphaFoldDB" id="A0A8S2S9F7"/>
<dbReference type="Proteomes" id="UP000681967">
    <property type="component" value="Unassembled WGS sequence"/>
</dbReference>
<reference evidence="2" key="1">
    <citation type="submission" date="2021-02" db="EMBL/GenBank/DDBJ databases">
        <authorList>
            <person name="Nowell W R."/>
        </authorList>
    </citation>
    <scope>NUCLEOTIDE SEQUENCE</scope>
</reference>
<evidence type="ECO:0000313" key="3">
    <source>
        <dbReference type="Proteomes" id="UP000681967"/>
    </source>
</evidence>
<feature type="non-terminal residue" evidence="2">
    <location>
        <position position="100"/>
    </location>
</feature>
<keyword evidence="1" id="KW-1133">Transmembrane helix</keyword>
<keyword evidence="1" id="KW-0812">Transmembrane</keyword>
<comment type="caution">
    <text evidence="2">The sequence shown here is derived from an EMBL/GenBank/DDBJ whole genome shotgun (WGS) entry which is preliminary data.</text>
</comment>
<sequence length="100" mass="11228">MKRGYNSLIIDLNDLCSLPFALLPLRSSGVQHHRRLSHALMKNFGRSFFLLGILKILGDGLAFGGPIFLNKLIIYMEESSGSEQKDRDLRRGLLLSSILI</sequence>